<dbReference type="SUPFAM" id="SSF51338">
    <property type="entry name" value="Composite domain of metallo-dependent hydrolases"/>
    <property type="match status" value="1"/>
</dbReference>
<dbReference type="PANTHER" id="PTHR43135">
    <property type="entry name" value="ALPHA-D-RIBOSE 1-METHYLPHOSPHONATE 5-TRIPHOSPHATE DIPHOSPHATASE"/>
    <property type="match status" value="1"/>
</dbReference>
<dbReference type="InterPro" id="IPR006680">
    <property type="entry name" value="Amidohydro-rel"/>
</dbReference>
<name>A0ABW6RV23_9NOCA</name>
<organism evidence="2 3">
    <name type="scientific">Nocardia jiangxiensis</name>
    <dbReference type="NCBI Taxonomy" id="282685"/>
    <lineage>
        <taxon>Bacteria</taxon>
        <taxon>Bacillati</taxon>
        <taxon>Actinomycetota</taxon>
        <taxon>Actinomycetes</taxon>
        <taxon>Mycobacteriales</taxon>
        <taxon>Nocardiaceae</taxon>
        <taxon>Nocardia</taxon>
    </lineage>
</organism>
<feature type="domain" description="Amidohydrolase-related" evidence="1">
    <location>
        <begin position="23"/>
        <end position="123"/>
    </location>
</feature>
<evidence type="ECO:0000259" key="1">
    <source>
        <dbReference type="Pfam" id="PF01979"/>
    </source>
</evidence>
<proteinExistence type="predicted"/>
<protein>
    <submittedName>
        <fullName evidence="2">Amidohydrolase family protein</fullName>
    </submittedName>
</protein>
<evidence type="ECO:0000313" key="2">
    <source>
        <dbReference type="EMBL" id="MFF3567867.1"/>
    </source>
</evidence>
<reference evidence="2 3" key="1">
    <citation type="submission" date="2024-10" db="EMBL/GenBank/DDBJ databases">
        <title>The Natural Products Discovery Center: Release of the First 8490 Sequenced Strains for Exploring Actinobacteria Biosynthetic Diversity.</title>
        <authorList>
            <person name="Kalkreuter E."/>
            <person name="Kautsar S.A."/>
            <person name="Yang D."/>
            <person name="Bader C.D."/>
            <person name="Teijaro C.N."/>
            <person name="Fluegel L."/>
            <person name="Davis C.M."/>
            <person name="Simpson J.R."/>
            <person name="Lauterbach L."/>
            <person name="Steele A.D."/>
            <person name="Gui C."/>
            <person name="Meng S."/>
            <person name="Li G."/>
            <person name="Viehrig K."/>
            <person name="Ye F."/>
            <person name="Su P."/>
            <person name="Kiefer A.F."/>
            <person name="Nichols A."/>
            <person name="Cepeda A.J."/>
            <person name="Yan W."/>
            <person name="Fan B."/>
            <person name="Jiang Y."/>
            <person name="Adhikari A."/>
            <person name="Zheng C.-J."/>
            <person name="Schuster L."/>
            <person name="Cowan T.M."/>
            <person name="Smanski M.J."/>
            <person name="Chevrette M.G."/>
            <person name="De Carvalho L.P.S."/>
            <person name="Shen B."/>
        </authorList>
    </citation>
    <scope>NUCLEOTIDE SEQUENCE [LARGE SCALE GENOMIC DNA]</scope>
    <source>
        <strain evidence="2 3">NPDC002593</strain>
    </source>
</reference>
<comment type="caution">
    <text evidence="2">The sequence shown here is derived from an EMBL/GenBank/DDBJ whole genome shotgun (WGS) entry which is preliminary data.</text>
</comment>
<dbReference type="RefSeq" id="WP_245568259.1">
    <property type="nucleotide sequence ID" value="NZ_JBIAQY010000002.1"/>
</dbReference>
<dbReference type="PANTHER" id="PTHR43135:SF3">
    <property type="entry name" value="ALPHA-D-RIBOSE 1-METHYLPHOSPHONATE 5-TRIPHOSPHATE DIPHOSPHATASE"/>
    <property type="match status" value="1"/>
</dbReference>
<evidence type="ECO:0000313" key="3">
    <source>
        <dbReference type="Proteomes" id="UP001601992"/>
    </source>
</evidence>
<keyword evidence="3" id="KW-1185">Reference proteome</keyword>
<dbReference type="EMBL" id="JBIAQY010000002">
    <property type="protein sequence ID" value="MFF3567867.1"/>
    <property type="molecule type" value="Genomic_DNA"/>
</dbReference>
<dbReference type="InterPro" id="IPR051781">
    <property type="entry name" value="Metallo-dep_Hydrolase"/>
</dbReference>
<dbReference type="Gene3D" id="2.30.40.10">
    <property type="entry name" value="Urease, subunit C, domain 1"/>
    <property type="match status" value="1"/>
</dbReference>
<sequence>MMRAPSQMRGAADAFAEASASVGALHAAGIPVPAGTDAAEQPGLPRLVAHGASLHAELELLVEAGLSTVDALRAATVLPARHFGMSDRGVIEAGRRADLILLDGDPLADITATRSIRRIWCAGTEYADIASRVTEKG</sequence>
<dbReference type="InterPro" id="IPR011059">
    <property type="entry name" value="Metal-dep_hydrolase_composite"/>
</dbReference>
<dbReference type="Proteomes" id="UP001601992">
    <property type="component" value="Unassembled WGS sequence"/>
</dbReference>
<dbReference type="Pfam" id="PF01979">
    <property type="entry name" value="Amidohydro_1"/>
    <property type="match status" value="1"/>
</dbReference>
<accession>A0ABW6RV23</accession>
<gene>
    <name evidence="2" type="ORF">ACFYXQ_08800</name>
</gene>
<dbReference type="Gene3D" id="1.20.58.520">
    <property type="entry name" value="Amidohydrolase"/>
    <property type="match status" value="1"/>
</dbReference>
<dbReference type="Gene3D" id="3.30.110.90">
    <property type="entry name" value="Amidohydrolase"/>
    <property type="match status" value="1"/>
</dbReference>